<organism evidence="2 3">
    <name type="scientific">Catellatospora aurea</name>
    <dbReference type="NCBI Taxonomy" id="1337874"/>
    <lineage>
        <taxon>Bacteria</taxon>
        <taxon>Bacillati</taxon>
        <taxon>Actinomycetota</taxon>
        <taxon>Actinomycetes</taxon>
        <taxon>Micromonosporales</taxon>
        <taxon>Micromonosporaceae</taxon>
        <taxon>Catellatospora</taxon>
    </lineage>
</organism>
<sequence length="226" mass="24471">MVATHAAPVVGVRTAAITATGLGIVHAVLYVISFWILHQVPDGADTDQTVLGYYLDPDHRRWVLIAGIYLMPLAAISFIWFITTLRMWIADHGHPEHALFSNLQLAAGIVYVTLTLVAAAAFTVGAAAVELAAAPVDPSTVRAFAQFGRLLEVMVAMRIAAMFVLATASIGRYTRALPTWFTVVSVLIGLTLLLTATLDARFALLFPVWLFALCVIILTRLRRSGT</sequence>
<proteinExistence type="predicted"/>
<keyword evidence="1" id="KW-0472">Membrane</keyword>
<keyword evidence="1" id="KW-0812">Transmembrane</keyword>
<feature type="transmembrane region" description="Helical" evidence="1">
    <location>
        <begin position="12"/>
        <end position="37"/>
    </location>
</feature>
<comment type="caution">
    <text evidence="2">The sequence shown here is derived from an EMBL/GenBank/DDBJ whole genome shotgun (WGS) entry which is preliminary data.</text>
</comment>
<evidence type="ECO:0000256" key="1">
    <source>
        <dbReference type="SAM" id="Phobius"/>
    </source>
</evidence>
<evidence type="ECO:0000313" key="2">
    <source>
        <dbReference type="EMBL" id="MFC7247800.1"/>
    </source>
</evidence>
<protein>
    <recommendedName>
        <fullName evidence="4">DUF4386 family protein</fullName>
    </recommendedName>
</protein>
<evidence type="ECO:0000313" key="3">
    <source>
        <dbReference type="Proteomes" id="UP001596392"/>
    </source>
</evidence>
<feature type="transmembrane region" description="Helical" evidence="1">
    <location>
        <begin position="103"/>
        <end position="129"/>
    </location>
</feature>
<accession>A0ABW2H6B1</accession>
<reference evidence="3" key="1">
    <citation type="journal article" date="2019" name="Int. J. Syst. Evol. Microbiol.">
        <title>The Global Catalogue of Microorganisms (GCM) 10K type strain sequencing project: providing services to taxonomists for standard genome sequencing and annotation.</title>
        <authorList>
            <consortium name="The Broad Institute Genomics Platform"/>
            <consortium name="The Broad Institute Genome Sequencing Center for Infectious Disease"/>
            <person name="Wu L."/>
            <person name="Ma J."/>
        </authorList>
    </citation>
    <scope>NUCLEOTIDE SEQUENCE [LARGE SCALE GENOMIC DNA]</scope>
    <source>
        <strain evidence="3">CGMCC 1.9106</strain>
    </source>
</reference>
<keyword evidence="1" id="KW-1133">Transmembrane helix</keyword>
<evidence type="ECO:0008006" key="4">
    <source>
        <dbReference type="Google" id="ProtNLM"/>
    </source>
</evidence>
<feature type="transmembrane region" description="Helical" evidence="1">
    <location>
        <begin position="62"/>
        <end position="82"/>
    </location>
</feature>
<dbReference type="RefSeq" id="WP_376810505.1">
    <property type="nucleotide sequence ID" value="NZ_JBHTAC010000065.1"/>
</dbReference>
<gene>
    <name evidence="2" type="ORF">ACFQO7_35510</name>
</gene>
<feature type="transmembrane region" description="Helical" evidence="1">
    <location>
        <begin position="177"/>
        <end position="196"/>
    </location>
</feature>
<keyword evidence="3" id="KW-1185">Reference proteome</keyword>
<dbReference type="Proteomes" id="UP001596392">
    <property type="component" value="Unassembled WGS sequence"/>
</dbReference>
<feature type="transmembrane region" description="Helical" evidence="1">
    <location>
        <begin position="202"/>
        <end position="221"/>
    </location>
</feature>
<name>A0ABW2H6B1_9ACTN</name>
<dbReference type="EMBL" id="JBHTAC010000065">
    <property type="protein sequence ID" value="MFC7247800.1"/>
    <property type="molecule type" value="Genomic_DNA"/>
</dbReference>